<dbReference type="OrthoDB" id="1922282at2759"/>
<dbReference type="InterPro" id="IPR036869">
    <property type="entry name" value="J_dom_sf"/>
</dbReference>
<name>A0A226E3M7_FOLCA</name>
<keyword evidence="3" id="KW-1185">Reference proteome</keyword>
<dbReference type="PANTHER" id="PTHR39158:SF1">
    <property type="entry name" value="DNAJ HOMOLOG SUBFAMILY C MEMBER 28"/>
    <property type="match status" value="1"/>
</dbReference>
<dbReference type="SUPFAM" id="SSF46565">
    <property type="entry name" value="Chaperone J-domain"/>
    <property type="match status" value="1"/>
</dbReference>
<dbReference type="PROSITE" id="PS50076">
    <property type="entry name" value="DNAJ_2"/>
    <property type="match status" value="1"/>
</dbReference>
<accession>A0A226E3M7</accession>
<proteinExistence type="predicted"/>
<gene>
    <name evidence="2" type="ORF">Fcan01_13252</name>
</gene>
<dbReference type="STRING" id="158441.A0A226E3M7"/>
<dbReference type="Pfam" id="PF09350">
    <property type="entry name" value="DJC28_CD"/>
    <property type="match status" value="1"/>
</dbReference>
<evidence type="ECO:0000259" key="1">
    <source>
        <dbReference type="PROSITE" id="PS50076"/>
    </source>
</evidence>
<dbReference type="PANTHER" id="PTHR39158">
    <property type="entry name" value="OS08G0560600 PROTEIN"/>
    <property type="match status" value="1"/>
</dbReference>
<comment type="caution">
    <text evidence="2">The sequence shown here is derived from an EMBL/GenBank/DDBJ whole genome shotgun (WGS) entry which is preliminary data.</text>
</comment>
<organism evidence="2 3">
    <name type="scientific">Folsomia candida</name>
    <name type="common">Springtail</name>
    <dbReference type="NCBI Taxonomy" id="158441"/>
    <lineage>
        <taxon>Eukaryota</taxon>
        <taxon>Metazoa</taxon>
        <taxon>Ecdysozoa</taxon>
        <taxon>Arthropoda</taxon>
        <taxon>Hexapoda</taxon>
        <taxon>Collembola</taxon>
        <taxon>Entomobryomorpha</taxon>
        <taxon>Isotomoidea</taxon>
        <taxon>Isotomidae</taxon>
        <taxon>Proisotominae</taxon>
        <taxon>Folsomia</taxon>
    </lineage>
</organism>
<dbReference type="AlphaFoldDB" id="A0A226E3M7"/>
<protein>
    <submittedName>
        <fullName evidence="2">DnaJ subfamily C member 28</fullName>
    </submittedName>
</protein>
<sequence>MLHIKPTTISSMPRVCSTINLLMLKRLLLLEAESKVVAGGPILLQRSYHQQHGFSKRYLRDKAELQRQQQRQKDLEILNLPAGCNDESQVRDAYLKLVKLYHPDGGKGDEEEFQKHTVPQHRQYLNYDGVGSGTPFEREKQHIKYKRAKAAENVMDYRVQKVSRSSGEHESALTKDTRASKKIKTGIGVERLVEDLIQESMARGDFENLSGKGKPLNHSSTYNPYVDFTTHKLNQVLIENGFAPEWILLDKEIREERCKLRQDLSKLRHKYGPVLTHAEETEWNCLVQKDFKKDCDTLNKLILKFNLTVPSLHKQMMMFQLDREAAKALTTFSPEIHQSIVRNKVKEHSEKRHDVGNHESVMGMLMSIFKM</sequence>
<dbReference type="InterPro" id="IPR052573">
    <property type="entry name" value="DnaJ_C_subfamily_28"/>
</dbReference>
<dbReference type="EMBL" id="LNIX01000007">
    <property type="protein sequence ID" value="OXA51624.1"/>
    <property type="molecule type" value="Genomic_DNA"/>
</dbReference>
<dbReference type="InterPro" id="IPR018961">
    <property type="entry name" value="DnaJ_homolog_subfam-C_membr-28"/>
</dbReference>
<reference evidence="2 3" key="1">
    <citation type="submission" date="2015-12" db="EMBL/GenBank/DDBJ databases">
        <title>The genome of Folsomia candida.</title>
        <authorList>
            <person name="Faddeeva A."/>
            <person name="Derks M.F."/>
            <person name="Anvar Y."/>
            <person name="Smit S."/>
            <person name="Van Straalen N."/>
            <person name="Roelofs D."/>
        </authorList>
    </citation>
    <scope>NUCLEOTIDE SEQUENCE [LARGE SCALE GENOMIC DNA]</scope>
    <source>
        <strain evidence="2 3">VU population</strain>
        <tissue evidence="2">Whole body</tissue>
    </source>
</reference>
<dbReference type="Gene3D" id="1.10.287.110">
    <property type="entry name" value="DnaJ domain"/>
    <property type="match status" value="1"/>
</dbReference>
<dbReference type="Proteomes" id="UP000198287">
    <property type="component" value="Unassembled WGS sequence"/>
</dbReference>
<evidence type="ECO:0000313" key="3">
    <source>
        <dbReference type="Proteomes" id="UP000198287"/>
    </source>
</evidence>
<feature type="domain" description="J" evidence="1">
    <location>
        <begin position="73"/>
        <end position="146"/>
    </location>
</feature>
<dbReference type="InterPro" id="IPR001623">
    <property type="entry name" value="DnaJ_domain"/>
</dbReference>
<evidence type="ECO:0000313" key="2">
    <source>
        <dbReference type="EMBL" id="OXA51624.1"/>
    </source>
</evidence>